<gene>
    <name evidence="2" type="ORF">FJ651_13400</name>
</gene>
<sequence length="93" mass="10764">MELTITNYNNFYKLKGSLNQSNLEVFNKTFQYIFEKLDSLTLSIDDLENIDRFGVNALVHLHNQSILKNKQFSIVGLGCKELYDHFKSEETAA</sequence>
<evidence type="ECO:0000313" key="2">
    <source>
        <dbReference type="EMBL" id="TPV31815.1"/>
    </source>
</evidence>
<dbReference type="PROSITE" id="PS50801">
    <property type="entry name" value="STAS"/>
    <property type="match status" value="1"/>
</dbReference>
<feature type="domain" description="STAS" evidence="1">
    <location>
        <begin position="1"/>
        <end position="77"/>
    </location>
</feature>
<keyword evidence="3" id="KW-1185">Reference proteome</keyword>
<accession>A0A506PEI9</accession>
<dbReference type="InterPro" id="IPR036513">
    <property type="entry name" value="STAS_dom_sf"/>
</dbReference>
<proteinExistence type="predicted"/>
<dbReference type="EMBL" id="VHIQ01000007">
    <property type="protein sequence ID" value="TPV31815.1"/>
    <property type="molecule type" value="Genomic_DNA"/>
</dbReference>
<name>A0A506PEI9_9FLAO</name>
<dbReference type="RefSeq" id="WP_140991054.1">
    <property type="nucleotide sequence ID" value="NZ_VHIQ01000007.1"/>
</dbReference>
<reference evidence="2 3" key="1">
    <citation type="submission" date="2019-06" db="EMBL/GenBank/DDBJ databases">
        <title>Flavobacteriaceae Paucihalobacterium erythroidium CWB-1, complete genome.</title>
        <authorList>
            <person name="Wu S."/>
        </authorList>
    </citation>
    <scope>NUCLEOTIDE SEQUENCE [LARGE SCALE GENOMIC DNA]</scope>
    <source>
        <strain evidence="2 3">CWB-1</strain>
    </source>
</reference>
<organism evidence="2 3">
    <name type="scientific">Paucihalobacter ruber</name>
    <dbReference type="NCBI Taxonomy" id="2567861"/>
    <lineage>
        <taxon>Bacteria</taxon>
        <taxon>Pseudomonadati</taxon>
        <taxon>Bacteroidota</taxon>
        <taxon>Flavobacteriia</taxon>
        <taxon>Flavobacteriales</taxon>
        <taxon>Flavobacteriaceae</taxon>
        <taxon>Paucihalobacter</taxon>
    </lineage>
</organism>
<evidence type="ECO:0000313" key="3">
    <source>
        <dbReference type="Proteomes" id="UP000317332"/>
    </source>
</evidence>
<protein>
    <recommendedName>
        <fullName evidence="1">STAS domain-containing protein</fullName>
    </recommendedName>
</protein>
<dbReference type="SUPFAM" id="SSF52091">
    <property type="entry name" value="SpoIIaa-like"/>
    <property type="match status" value="1"/>
</dbReference>
<dbReference type="InterPro" id="IPR002645">
    <property type="entry name" value="STAS_dom"/>
</dbReference>
<dbReference type="Proteomes" id="UP000317332">
    <property type="component" value="Unassembled WGS sequence"/>
</dbReference>
<dbReference type="OrthoDB" id="1163458at2"/>
<evidence type="ECO:0000259" key="1">
    <source>
        <dbReference type="PROSITE" id="PS50801"/>
    </source>
</evidence>
<dbReference type="AlphaFoldDB" id="A0A506PEI9"/>
<comment type="caution">
    <text evidence="2">The sequence shown here is derived from an EMBL/GenBank/DDBJ whole genome shotgun (WGS) entry which is preliminary data.</text>
</comment>